<dbReference type="PANTHER" id="PTHR16255:SF1">
    <property type="entry name" value="REQUIRED FOR MEIOTIC NUCLEAR DIVISION PROTEIN 1 HOMOLOG"/>
    <property type="match status" value="1"/>
</dbReference>
<dbReference type="PANTHER" id="PTHR16255">
    <property type="entry name" value="REQUIRED FOR MEIOTIC NUCLEAR DIVISION PROTEIN 1 HOMOLOG"/>
    <property type="match status" value="1"/>
</dbReference>
<dbReference type="Pfam" id="PF02582">
    <property type="entry name" value="DUF155"/>
    <property type="match status" value="1"/>
</dbReference>
<dbReference type="GO" id="GO:0005739">
    <property type="term" value="C:mitochondrion"/>
    <property type="evidence" value="ECO:0007669"/>
    <property type="project" value="UniProtKB-ARBA"/>
</dbReference>
<dbReference type="InterPro" id="IPR003734">
    <property type="entry name" value="DUF155"/>
</dbReference>
<feature type="region of interest" description="Disordered" evidence="2">
    <location>
        <begin position="112"/>
        <end position="134"/>
    </location>
</feature>
<sequence length="206" mass="23533">MANVSAILKNQSALQVTKPARKKAPKISELGKTAQMDNVVAYALAEEVKLEDLEVHLINQGLYRIGQMPQDVTNAIHVRGKYNVDQKPKEIFVFSGKSGLVGEKIHIRQPLDERLNGKKKQEKGQDKELESFKRKEREEEEFHRLLEMYTFSNALSQSVKLAIWEASLSKFVISIVSVTEDLRHGNKIRMSRKQVLMKTGELFSLR</sequence>
<dbReference type="GO" id="GO:0070131">
    <property type="term" value="P:positive regulation of mitochondrial translation"/>
    <property type="evidence" value="ECO:0007669"/>
    <property type="project" value="TreeGrafter"/>
</dbReference>
<name>A0AAV4FL27_9GAST</name>
<dbReference type="AlphaFoldDB" id="A0AAV4FL27"/>
<organism evidence="4 5">
    <name type="scientific">Elysia marginata</name>
    <dbReference type="NCBI Taxonomy" id="1093978"/>
    <lineage>
        <taxon>Eukaryota</taxon>
        <taxon>Metazoa</taxon>
        <taxon>Spiralia</taxon>
        <taxon>Lophotrochozoa</taxon>
        <taxon>Mollusca</taxon>
        <taxon>Gastropoda</taxon>
        <taxon>Heterobranchia</taxon>
        <taxon>Euthyneura</taxon>
        <taxon>Panpulmonata</taxon>
        <taxon>Sacoglossa</taxon>
        <taxon>Placobranchoidea</taxon>
        <taxon>Plakobranchidae</taxon>
        <taxon>Elysia</taxon>
    </lineage>
</organism>
<evidence type="ECO:0000313" key="4">
    <source>
        <dbReference type="EMBL" id="GFR73759.1"/>
    </source>
</evidence>
<evidence type="ECO:0000256" key="2">
    <source>
        <dbReference type="SAM" id="MobiDB-lite"/>
    </source>
</evidence>
<dbReference type="Proteomes" id="UP000762676">
    <property type="component" value="Unassembled WGS sequence"/>
</dbReference>
<gene>
    <name evidence="4" type="ORF">ElyMa_003877100</name>
</gene>
<evidence type="ECO:0000259" key="3">
    <source>
        <dbReference type="Pfam" id="PF02582"/>
    </source>
</evidence>
<proteinExistence type="inferred from homology"/>
<comment type="similarity">
    <text evidence="1">Belongs to the RMD1/sif2 family.</text>
</comment>
<dbReference type="EMBL" id="BMAT01007891">
    <property type="protein sequence ID" value="GFR73759.1"/>
    <property type="molecule type" value="Genomic_DNA"/>
</dbReference>
<dbReference type="InterPro" id="IPR051624">
    <property type="entry name" value="RMD1/Sad1-interacting"/>
</dbReference>
<reference evidence="4 5" key="1">
    <citation type="journal article" date="2021" name="Elife">
        <title>Chloroplast acquisition without the gene transfer in kleptoplastic sea slugs, Plakobranchus ocellatus.</title>
        <authorList>
            <person name="Maeda T."/>
            <person name="Takahashi S."/>
            <person name="Yoshida T."/>
            <person name="Shimamura S."/>
            <person name="Takaki Y."/>
            <person name="Nagai Y."/>
            <person name="Toyoda A."/>
            <person name="Suzuki Y."/>
            <person name="Arimoto A."/>
            <person name="Ishii H."/>
            <person name="Satoh N."/>
            <person name="Nishiyama T."/>
            <person name="Hasebe M."/>
            <person name="Maruyama T."/>
            <person name="Minagawa J."/>
            <person name="Obokata J."/>
            <person name="Shigenobu S."/>
        </authorList>
    </citation>
    <scope>NUCLEOTIDE SEQUENCE [LARGE SCALE GENOMIC DNA]</scope>
</reference>
<keyword evidence="5" id="KW-1185">Reference proteome</keyword>
<evidence type="ECO:0000256" key="1">
    <source>
        <dbReference type="ARBA" id="ARBA00008306"/>
    </source>
</evidence>
<feature type="domain" description="DUF155" evidence="3">
    <location>
        <begin position="98"/>
        <end position="206"/>
    </location>
</feature>
<comment type="caution">
    <text evidence="4">The sequence shown here is derived from an EMBL/GenBank/DDBJ whole genome shotgun (WGS) entry which is preliminary data.</text>
</comment>
<accession>A0AAV4FL27</accession>
<protein>
    <submittedName>
        <fullName evidence="4">Required for meiotic nuclear division protein 1</fullName>
    </submittedName>
</protein>
<evidence type="ECO:0000313" key="5">
    <source>
        <dbReference type="Proteomes" id="UP000762676"/>
    </source>
</evidence>
<feature type="compositionally biased region" description="Basic and acidic residues" evidence="2">
    <location>
        <begin position="122"/>
        <end position="134"/>
    </location>
</feature>